<evidence type="ECO:0008006" key="3">
    <source>
        <dbReference type="Google" id="ProtNLM"/>
    </source>
</evidence>
<dbReference type="PANTHER" id="PTHR37471:SF1">
    <property type="entry name" value="AB HYDROLASE-1 DOMAIN-CONTAINING PROTEIN"/>
    <property type="match status" value="1"/>
</dbReference>
<dbReference type="SUPFAM" id="SSF53474">
    <property type="entry name" value="alpha/beta-Hydrolases"/>
    <property type="match status" value="1"/>
</dbReference>
<protein>
    <recommendedName>
        <fullName evidence="3">AB hydrolase-1 domain-containing protein</fullName>
    </recommendedName>
</protein>
<proteinExistence type="predicted"/>
<dbReference type="STRING" id="857340.A0A086ST43"/>
<dbReference type="Gene3D" id="3.40.50.1820">
    <property type="entry name" value="alpha/beta hydrolase"/>
    <property type="match status" value="1"/>
</dbReference>
<dbReference type="EMBL" id="JPKY01000250">
    <property type="protein sequence ID" value="KFH40275.1"/>
    <property type="molecule type" value="Genomic_DNA"/>
</dbReference>
<dbReference type="OrthoDB" id="6431331at2759"/>
<evidence type="ECO:0000313" key="2">
    <source>
        <dbReference type="Proteomes" id="UP000029964"/>
    </source>
</evidence>
<sequence length="520" mass="58472">MPKRHLLPMIGDSTLEWIFIRLAIISFRYSPLFYATGLVIQCLRHGSSAWGFTATRILTGLLVAEAVFYIRIWRPFQARLEIPANHPEPPSNKDRRAMFNECLSNIESLESYLSGWFLGASLDDIRRENLKEFLLWGFFDMDHADVDENDEAIGETNGYISAIEQRLGRSFRDGRGPAKCLRLTLDGAETAYRGLSWYAVVFLADQFTHLFMAWHGFQYHAPSPGARREQLFPPRPQNLTAQRHSPAPGLSYWYQPHDGNADTLPIVFFHGIGIGLLTYARFLAGVHAATKRNGKGVGIIAVEILPISFRLTSPPLDKAEFLCQLTAILDSHGWDRLAVVSHSYGSVLTTHLLHDPAMQRRISSIVLTDPVTIMLHLPQVAYNFTRRGPQGANEWQLWYFASTDPGVAHCLSRHFFWRQNIIWRDQLLDWPADDGAGRGVRRRVAVCLSGRDIIVPTAAVAQYLAAGADNSSASIEVVLFPDLDHAQVFDNPPSFDKLVRLVQAYCATSPETRISTATKE</sequence>
<gene>
    <name evidence="1" type="ORF">ACRE_090660</name>
</gene>
<dbReference type="InterPro" id="IPR029058">
    <property type="entry name" value="AB_hydrolase_fold"/>
</dbReference>
<evidence type="ECO:0000313" key="1">
    <source>
        <dbReference type="EMBL" id="KFH40275.1"/>
    </source>
</evidence>
<dbReference type="HOGENOM" id="CLU_027502_2_0_1"/>
<reference evidence="2" key="1">
    <citation type="journal article" date="2014" name="Genome Announc.">
        <title>Genome sequence and annotation of Acremonium chrysogenum, producer of the beta-lactam antibiotic cephalosporin C.</title>
        <authorList>
            <person name="Terfehr D."/>
            <person name="Dahlmann T.A."/>
            <person name="Specht T."/>
            <person name="Zadra I."/>
            <person name="Kuernsteiner H."/>
            <person name="Kueck U."/>
        </authorList>
    </citation>
    <scope>NUCLEOTIDE SEQUENCE [LARGE SCALE GENOMIC DNA]</scope>
    <source>
        <strain evidence="2">ATCC 11550 / CBS 779.69 / DSM 880 / IAM 14645 / JCM 23072 / IMI 49137</strain>
    </source>
</reference>
<dbReference type="Proteomes" id="UP000029964">
    <property type="component" value="Unassembled WGS sequence"/>
</dbReference>
<name>A0A086ST43_HAPC1</name>
<dbReference type="AlphaFoldDB" id="A0A086ST43"/>
<organism evidence="1 2">
    <name type="scientific">Hapsidospora chrysogenum (strain ATCC 11550 / CBS 779.69 / DSM 880 / IAM 14645 / JCM 23072 / IMI 49137)</name>
    <name type="common">Acremonium chrysogenum</name>
    <dbReference type="NCBI Taxonomy" id="857340"/>
    <lineage>
        <taxon>Eukaryota</taxon>
        <taxon>Fungi</taxon>
        <taxon>Dikarya</taxon>
        <taxon>Ascomycota</taxon>
        <taxon>Pezizomycotina</taxon>
        <taxon>Sordariomycetes</taxon>
        <taxon>Hypocreomycetidae</taxon>
        <taxon>Hypocreales</taxon>
        <taxon>Bionectriaceae</taxon>
        <taxon>Hapsidospora</taxon>
    </lineage>
</organism>
<comment type="caution">
    <text evidence="1">The sequence shown here is derived from an EMBL/GenBank/DDBJ whole genome shotgun (WGS) entry which is preliminary data.</text>
</comment>
<keyword evidence="2" id="KW-1185">Reference proteome</keyword>
<dbReference type="PANTHER" id="PTHR37471">
    <property type="entry name" value="UNNAMED PRODUCT"/>
    <property type="match status" value="1"/>
</dbReference>
<accession>A0A086ST43</accession>